<feature type="transmembrane region" description="Helical" evidence="1">
    <location>
        <begin position="268"/>
        <end position="291"/>
    </location>
</feature>
<dbReference type="Proteomes" id="UP001152320">
    <property type="component" value="Chromosome 1"/>
</dbReference>
<sequence>MDVFHYSSLLILLVCKASSPPGTLKHNESMILVQNGGMRSLSDKSTVKYFERNTTLKLDCTDKDIGFVVWRKMTTNSISKSKVVLYSLFIGEIVTEIFAEDVSTDGRGSLVILKIQVNHEGRYVCIYGNGLSDGASLYDVIIIVPAYPVIEGCNQEQYCVRKVEYEGTLTCKVTGIRPQVQLRWKTFSDDDTPLIDFTKQQLVVTENGDTFSVVLVSEFRVTETSHDKITVECEVVASQEQLLGLAVKMDLLLKKGDVLPKNPISKGLPWIILLIVAVCLITVLAITIKVIRRRNNSTKKDGNLEETASMFEKSHPADTGYKVAMKQTFLKQVREKYRDLYDAVQPIPYIKERRCVDNVFVEGGIEYLDSEVGETTGHWASLDSYQNVFDNSQVKSPRRILEGEPGYGKSTVTLQFAYDWCNSIQTSPLRDVEILVLLRLRQLEGVESIHRAIKQFILPKDSRLSESNIEHILQDSYSVVVILDGFDEYPDQDRSTSDVISIIAREMFQDFEVIVTTRSSFLPKKYPPLTKRIRLTGFDEKARRCYIRKAVVGDDDDSIRKIEGYLEDNPILSDLCQVPLLFVLFAHMTNESEKFRKLNSVTSFFRYMISCFHSHMRNKMDDESARKHKQFEIHHRDLDKLAFEALSGQIPRLVWKKDKMCQLVGQEFYDQYIRIGILVEDENVQDIIDDPGTSITEQCKKEVRFYHKLFCEWYAAHYLANYIEQNPNLDLRVFLHRLDPFDVQYLYRFSCGLNTSASTKIIEYFTNTEDGDKFAILCILEQTGQLDNIEETIRQLCCVGIIISGHDSLLLQRSSLQILEIAAKNAIPISYLSLHNCFQSVDLSTVAIRTTSGLRITSKIPIKRLAVRQYKSEMTEDEYIAILEFSSMCPSLRFLGLSGSVPPRCFNVETALSTLCSREVVVKYRGQTLQSPRYILNLLTGRWESPVPETRMVSRKPLYTDELYPFST</sequence>
<dbReference type="AlphaFoldDB" id="A0A9Q1CTV0"/>
<accession>A0A9Q1CTV0</accession>
<dbReference type="PANTHER" id="PTHR46312">
    <property type="entry name" value="NACHT DOMAIN-CONTAINING PROTEIN"/>
    <property type="match status" value="1"/>
</dbReference>
<dbReference type="InterPro" id="IPR007110">
    <property type="entry name" value="Ig-like_dom"/>
</dbReference>
<keyword evidence="5" id="KW-1185">Reference proteome</keyword>
<keyword evidence="1" id="KW-1133">Transmembrane helix</keyword>
<dbReference type="EMBL" id="JAIZAY010000001">
    <property type="protein sequence ID" value="KAJ8051025.1"/>
    <property type="molecule type" value="Genomic_DNA"/>
</dbReference>
<evidence type="ECO:0000259" key="2">
    <source>
        <dbReference type="PROSITE" id="PS50835"/>
    </source>
</evidence>
<evidence type="ECO:0000313" key="5">
    <source>
        <dbReference type="Proteomes" id="UP001152320"/>
    </source>
</evidence>
<keyword evidence="1" id="KW-0812">Transmembrane</keyword>
<name>A0A9Q1CTV0_HOLLE</name>
<proteinExistence type="predicted"/>
<evidence type="ECO:0000256" key="1">
    <source>
        <dbReference type="SAM" id="Phobius"/>
    </source>
</evidence>
<feature type="domain" description="Ig-like" evidence="2">
    <location>
        <begin position="145"/>
        <end position="244"/>
    </location>
</feature>
<evidence type="ECO:0000259" key="3">
    <source>
        <dbReference type="PROSITE" id="PS50837"/>
    </source>
</evidence>
<dbReference type="Gene3D" id="2.60.40.10">
    <property type="entry name" value="Immunoglobulins"/>
    <property type="match status" value="2"/>
</dbReference>
<reference evidence="4" key="1">
    <citation type="submission" date="2021-10" db="EMBL/GenBank/DDBJ databases">
        <title>Tropical sea cucumber genome reveals ecological adaptation and Cuvierian tubules defense mechanism.</title>
        <authorList>
            <person name="Chen T."/>
        </authorList>
    </citation>
    <scope>NUCLEOTIDE SEQUENCE</scope>
    <source>
        <strain evidence="4">Nanhai2018</strain>
        <tissue evidence="4">Muscle</tissue>
    </source>
</reference>
<dbReference type="InterPro" id="IPR007111">
    <property type="entry name" value="NACHT_NTPase"/>
</dbReference>
<dbReference type="Gene3D" id="3.40.50.300">
    <property type="entry name" value="P-loop containing nucleotide triphosphate hydrolases"/>
    <property type="match status" value="1"/>
</dbReference>
<evidence type="ECO:0000313" key="4">
    <source>
        <dbReference type="EMBL" id="KAJ8051025.1"/>
    </source>
</evidence>
<dbReference type="InterPro" id="IPR013783">
    <property type="entry name" value="Ig-like_fold"/>
</dbReference>
<dbReference type="InterPro" id="IPR027417">
    <property type="entry name" value="P-loop_NTPase"/>
</dbReference>
<keyword evidence="1" id="KW-0472">Membrane</keyword>
<organism evidence="4 5">
    <name type="scientific">Holothuria leucospilota</name>
    <name type="common">Black long sea cucumber</name>
    <name type="synonym">Mertensiothuria leucospilota</name>
    <dbReference type="NCBI Taxonomy" id="206669"/>
    <lineage>
        <taxon>Eukaryota</taxon>
        <taxon>Metazoa</taxon>
        <taxon>Echinodermata</taxon>
        <taxon>Eleutherozoa</taxon>
        <taxon>Echinozoa</taxon>
        <taxon>Holothuroidea</taxon>
        <taxon>Aspidochirotacea</taxon>
        <taxon>Aspidochirotida</taxon>
        <taxon>Holothuriidae</taxon>
        <taxon>Holothuria</taxon>
    </lineage>
</organism>
<dbReference type="SUPFAM" id="SSF52540">
    <property type="entry name" value="P-loop containing nucleoside triphosphate hydrolases"/>
    <property type="match status" value="1"/>
</dbReference>
<dbReference type="PANTHER" id="PTHR46312:SF2">
    <property type="entry name" value="NUCLEOTIDE-BINDING OLIGOMERIZATION DOMAIN-CONTAINING PROTEIN 2-LIKE"/>
    <property type="match status" value="1"/>
</dbReference>
<protein>
    <submittedName>
        <fullName evidence="4">NLR family CARD domain-containing protein 4</fullName>
    </submittedName>
</protein>
<comment type="caution">
    <text evidence="4">The sequence shown here is derived from an EMBL/GenBank/DDBJ whole genome shotgun (WGS) entry which is preliminary data.</text>
</comment>
<dbReference type="Pfam" id="PF05729">
    <property type="entry name" value="NACHT"/>
    <property type="match status" value="1"/>
</dbReference>
<feature type="domain" description="NACHT" evidence="3">
    <location>
        <begin position="397"/>
        <end position="520"/>
    </location>
</feature>
<dbReference type="SUPFAM" id="SSF48726">
    <property type="entry name" value="Immunoglobulin"/>
    <property type="match status" value="1"/>
</dbReference>
<dbReference type="PROSITE" id="PS50837">
    <property type="entry name" value="NACHT"/>
    <property type="match status" value="1"/>
</dbReference>
<dbReference type="PROSITE" id="PS50835">
    <property type="entry name" value="IG_LIKE"/>
    <property type="match status" value="1"/>
</dbReference>
<dbReference type="InterPro" id="IPR036179">
    <property type="entry name" value="Ig-like_dom_sf"/>
</dbReference>
<gene>
    <name evidence="4" type="ORF">HOLleu_04442</name>
</gene>
<dbReference type="OrthoDB" id="120976at2759"/>